<protein>
    <submittedName>
        <fullName evidence="1">Uncharacterized protein</fullName>
    </submittedName>
</protein>
<dbReference type="EMBL" id="QQXK01000014">
    <property type="protein sequence ID" value="RII42259.1"/>
    <property type="molecule type" value="Genomic_DNA"/>
</dbReference>
<dbReference type="Proteomes" id="UP000265419">
    <property type="component" value="Unassembled WGS sequence"/>
</dbReference>
<reference evidence="1 2" key="1">
    <citation type="submission" date="2018-07" db="EMBL/GenBank/DDBJ databases">
        <title>Arthrobacter sp. nov., isolated from raw cow's milk with high bacterial count.</title>
        <authorList>
            <person name="Hahne J."/>
            <person name="Isele D."/>
            <person name="Lipski A."/>
        </authorList>
    </citation>
    <scope>NUCLEOTIDE SEQUENCE [LARGE SCALE GENOMIC DNA]</scope>
    <source>
        <strain evidence="1 2">JZ R-35</strain>
    </source>
</reference>
<name>A0A399JDD1_9MICC</name>
<dbReference type="AlphaFoldDB" id="A0A399JDD1"/>
<accession>A0A399JDD1</accession>
<proteinExistence type="predicted"/>
<sequence length="142" mass="16161">MPAEFLRFHSAVPNRHGRFPGLFALANGLQADGRLSEEEERWWRENNELGHRLYPDPSSTHPDTYDHTKHPGAQAWFKAEVVHIIAYARGYTRLLDAHQVPWTLLTTTTPGRIIYEDDVQVVALPFSYADDWPFAPPAPAEG</sequence>
<evidence type="ECO:0000313" key="2">
    <source>
        <dbReference type="Proteomes" id="UP000265419"/>
    </source>
</evidence>
<evidence type="ECO:0000313" key="1">
    <source>
        <dbReference type="EMBL" id="RII42259.1"/>
    </source>
</evidence>
<comment type="caution">
    <text evidence="1">The sequence shown here is derived from an EMBL/GenBank/DDBJ whole genome shotgun (WGS) entry which is preliminary data.</text>
</comment>
<organism evidence="1 2">
    <name type="scientific">Galactobacter valiniphilus</name>
    <dbReference type="NCBI Taxonomy" id="2676122"/>
    <lineage>
        <taxon>Bacteria</taxon>
        <taxon>Bacillati</taxon>
        <taxon>Actinomycetota</taxon>
        <taxon>Actinomycetes</taxon>
        <taxon>Micrococcales</taxon>
        <taxon>Micrococcaceae</taxon>
        <taxon>Galactobacter</taxon>
    </lineage>
</organism>
<dbReference type="RefSeq" id="WP_119424710.1">
    <property type="nucleotide sequence ID" value="NZ_QQXK01000014.1"/>
</dbReference>
<gene>
    <name evidence="1" type="ORF">DWB68_08510</name>
</gene>
<keyword evidence="2" id="KW-1185">Reference proteome</keyword>